<evidence type="ECO:0000256" key="2">
    <source>
        <dbReference type="SAM" id="Phobius"/>
    </source>
</evidence>
<feature type="domain" description="WAP" evidence="4">
    <location>
        <begin position="23"/>
        <end position="68"/>
    </location>
</feature>
<feature type="compositionally biased region" description="Basic and acidic residues" evidence="1">
    <location>
        <begin position="169"/>
        <end position="183"/>
    </location>
</feature>
<keyword evidence="2" id="KW-0812">Transmembrane</keyword>
<dbReference type="EnsemblMetazoa" id="G2463.7">
    <property type="protein sequence ID" value="G2463.7:cds"/>
    <property type="gene ID" value="G2463"/>
</dbReference>
<feature type="chain" id="PRO_5042431438" description="WAP domain-containing protein" evidence="3">
    <location>
        <begin position="20"/>
        <end position="225"/>
    </location>
</feature>
<dbReference type="GO" id="GO:0005576">
    <property type="term" value="C:extracellular region"/>
    <property type="evidence" value="ECO:0007669"/>
    <property type="project" value="InterPro"/>
</dbReference>
<dbReference type="GO" id="GO:0030414">
    <property type="term" value="F:peptidase inhibitor activity"/>
    <property type="evidence" value="ECO:0007669"/>
    <property type="project" value="InterPro"/>
</dbReference>
<dbReference type="EnsemblMetazoa" id="G2463.6">
    <property type="protein sequence ID" value="G2463.6:cds"/>
    <property type="gene ID" value="G2463"/>
</dbReference>
<organism evidence="5 6">
    <name type="scientific">Magallana gigas</name>
    <name type="common">Pacific oyster</name>
    <name type="synonym">Crassostrea gigas</name>
    <dbReference type="NCBI Taxonomy" id="29159"/>
    <lineage>
        <taxon>Eukaryota</taxon>
        <taxon>Metazoa</taxon>
        <taxon>Spiralia</taxon>
        <taxon>Lophotrochozoa</taxon>
        <taxon>Mollusca</taxon>
        <taxon>Bivalvia</taxon>
        <taxon>Autobranchia</taxon>
        <taxon>Pteriomorphia</taxon>
        <taxon>Ostreida</taxon>
        <taxon>Ostreoidea</taxon>
        <taxon>Ostreidae</taxon>
        <taxon>Magallana</taxon>
    </lineage>
</organism>
<keyword evidence="2" id="KW-0472">Membrane</keyword>
<dbReference type="Gene3D" id="4.10.75.10">
    <property type="entry name" value="Elafin-like"/>
    <property type="match status" value="1"/>
</dbReference>
<dbReference type="InterPro" id="IPR036645">
    <property type="entry name" value="Elafin-like_sf"/>
</dbReference>
<feature type="region of interest" description="Disordered" evidence="1">
    <location>
        <begin position="154"/>
        <end position="192"/>
    </location>
</feature>
<dbReference type="Pfam" id="PF00095">
    <property type="entry name" value="WAP"/>
    <property type="match status" value="1"/>
</dbReference>
<dbReference type="Proteomes" id="UP000005408">
    <property type="component" value="Unassembled WGS sequence"/>
</dbReference>
<dbReference type="SUPFAM" id="SSF57256">
    <property type="entry name" value="Elafin-like"/>
    <property type="match status" value="1"/>
</dbReference>
<feature type="region of interest" description="Disordered" evidence="1">
    <location>
        <begin position="76"/>
        <end position="95"/>
    </location>
</feature>
<proteinExistence type="predicted"/>
<evidence type="ECO:0000313" key="6">
    <source>
        <dbReference type="Proteomes" id="UP000005408"/>
    </source>
</evidence>
<evidence type="ECO:0000313" key="5">
    <source>
        <dbReference type="EnsemblMetazoa" id="G2463.3:cds"/>
    </source>
</evidence>
<evidence type="ECO:0000256" key="1">
    <source>
        <dbReference type="SAM" id="MobiDB-lite"/>
    </source>
</evidence>
<dbReference type="AlphaFoldDB" id="A0A8W8KU77"/>
<evidence type="ECO:0000256" key="3">
    <source>
        <dbReference type="SAM" id="SignalP"/>
    </source>
</evidence>
<dbReference type="InterPro" id="IPR008197">
    <property type="entry name" value="WAP_dom"/>
</dbReference>
<dbReference type="EnsemblMetazoa" id="G2463.1">
    <property type="protein sequence ID" value="G2463.1:cds"/>
    <property type="gene ID" value="G2463"/>
</dbReference>
<keyword evidence="2" id="KW-1133">Transmembrane helix</keyword>
<feature type="compositionally biased region" description="Acidic residues" evidence="1">
    <location>
        <begin position="80"/>
        <end position="92"/>
    </location>
</feature>
<keyword evidence="3" id="KW-0732">Signal</keyword>
<feature type="transmembrane region" description="Helical" evidence="2">
    <location>
        <begin position="108"/>
        <end position="132"/>
    </location>
</feature>
<name>A0A8W8KU77_MAGGI</name>
<dbReference type="EnsemblMetazoa" id="G2463.5">
    <property type="protein sequence ID" value="G2463.5:cds"/>
    <property type="gene ID" value="G2463"/>
</dbReference>
<dbReference type="EnsemblMetazoa" id="G2463.4">
    <property type="protein sequence ID" value="G2463.4:cds"/>
    <property type="gene ID" value="G2463"/>
</dbReference>
<feature type="signal peptide" evidence="3">
    <location>
        <begin position="1"/>
        <end position="19"/>
    </location>
</feature>
<keyword evidence="6" id="KW-1185">Reference proteome</keyword>
<accession>A0A8W8KU77</accession>
<sequence>MKVLLISCVLAFVFGNVQASRRERCPSSDKVQLMDPDELNKAPLCRSDGECGQEEKCCGTPSGLRCLDTVDQDKYTKKDDDDDDDDCDDEEKGSDYKKRKSKCHRHTYVHPLIITAIFLIVVLFIIVILTFIRKFCTRARSKIGNSRTDLNTVSGGMKGRASDYTVKSKSTDEDKPCKKEKTPHTWMDTAPPPPYFMAPSAPPAYTVDPPPKYKQTANQDEKIRY</sequence>
<feature type="region of interest" description="Disordered" evidence="1">
    <location>
        <begin position="206"/>
        <end position="225"/>
    </location>
</feature>
<evidence type="ECO:0000259" key="4">
    <source>
        <dbReference type="Pfam" id="PF00095"/>
    </source>
</evidence>
<protein>
    <recommendedName>
        <fullName evidence="4">WAP domain-containing protein</fullName>
    </recommendedName>
</protein>
<dbReference type="EnsemblMetazoa" id="G2463.3">
    <property type="protein sequence ID" value="G2463.3:cds"/>
    <property type="gene ID" value="G2463"/>
</dbReference>
<reference evidence="5" key="1">
    <citation type="submission" date="2022-08" db="UniProtKB">
        <authorList>
            <consortium name="EnsemblMetazoa"/>
        </authorList>
    </citation>
    <scope>IDENTIFICATION</scope>
    <source>
        <strain evidence="5">05x7-T-G4-1.051#20</strain>
    </source>
</reference>